<dbReference type="PANTHER" id="PTHR39441:SF1">
    <property type="entry name" value="DUF2252 DOMAIN-CONTAINING PROTEIN"/>
    <property type="match status" value="1"/>
</dbReference>
<dbReference type="AlphaFoldDB" id="A0A8S2M0S8"/>
<reference evidence="1" key="1">
    <citation type="submission" date="2021-02" db="EMBL/GenBank/DDBJ databases">
        <authorList>
            <person name="Nowell W R."/>
        </authorList>
    </citation>
    <scope>NUCLEOTIDE SEQUENCE</scope>
</reference>
<protein>
    <submittedName>
        <fullName evidence="1">Uncharacterized protein</fullName>
    </submittedName>
</protein>
<sequence length="318" mass="37112">MSSINNRSHVNHLSYNANAPKKAIYRIQSQTNAERSKFIIDTFVSFFEDGIRDNPKAFHTRFCKMTATPFSFYRGSAVLLYQDLKYIYSFCKQSKDDFALTLKHTTGTISKLLNETRLKSHVEHLNKMTFIEDYNREFIRSKYILSVDNVIHEQLIGAFQQCSETIPDNKKPMHPNFNHKEVTYEPVHVHNEYRKILQELTWDLLAYDLVANYQTETLENDIILYMKLAQKSTISYVVKNHEFEQYCQHGGLRTVLCSYAMQTSTPKWLGYATSKSIPFIVDAVTAHSKDLDWFNTDDFNDIREVVHYLGRAVGKIKI</sequence>
<evidence type="ECO:0000313" key="2">
    <source>
        <dbReference type="Proteomes" id="UP000676336"/>
    </source>
</evidence>
<name>A0A8S2M0S8_9BILA</name>
<accession>A0A8S2M0S8</accession>
<dbReference type="Proteomes" id="UP000676336">
    <property type="component" value="Unassembled WGS sequence"/>
</dbReference>
<proteinExistence type="predicted"/>
<dbReference type="PANTHER" id="PTHR39441">
    <property type="entry name" value="DUF2252 DOMAIN-CONTAINING PROTEIN"/>
    <property type="match status" value="1"/>
</dbReference>
<evidence type="ECO:0000313" key="1">
    <source>
        <dbReference type="EMBL" id="CAF3932626.1"/>
    </source>
</evidence>
<dbReference type="InterPro" id="IPR018721">
    <property type="entry name" value="DUF2252"/>
</dbReference>
<organism evidence="1 2">
    <name type="scientific">Rotaria magnacalcarata</name>
    <dbReference type="NCBI Taxonomy" id="392030"/>
    <lineage>
        <taxon>Eukaryota</taxon>
        <taxon>Metazoa</taxon>
        <taxon>Spiralia</taxon>
        <taxon>Gnathifera</taxon>
        <taxon>Rotifera</taxon>
        <taxon>Eurotatoria</taxon>
        <taxon>Bdelloidea</taxon>
        <taxon>Philodinida</taxon>
        <taxon>Philodinidae</taxon>
        <taxon>Rotaria</taxon>
    </lineage>
</organism>
<dbReference type="Pfam" id="PF10009">
    <property type="entry name" value="DUF2252"/>
    <property type="match status" value="2"/>
</dbReference>
<dbReference type="EMBL" id="CAJOBI010002521">
    <property type="protein sequence ID" value="CAF3932626.1"/>
    <property type="molecule type" value="Genomic_DNA"/>
</dbReference>
<gene>
    <name evidence="1" type="ORF">SMN809_LOCUS8280</name>
</gene>
<comment type="caution">
    <text evidence="1">The sequence shown here is derived from an EMBL/GenBank/DDBJ whole genome shotgun (WGS) entry which is preliminary data.</text>
</comment>